<evidence type="ECO:0000256" key="1">
    <source>
        <dbReference type="ARBA" id="ARBA00003196"/>
    </source>
</evidence>
<dbReference type="InterPro" id="IPR036280">
    <property type="entry name" value="Multihaem_cyt_sf"/>
</dbReference>
<dbReference type="Proteomes" id="UP000627292">
    <property type="component" value="Unassembled WGS sequence"/>
</dbReference>
<gene>
    <name evidence="9" type="ORF">GCM10011379_12840</name>
</gene>
<evidence type="ECO:0000256" key="7">
    <source>
        <dbReference type="ARBA" id="ARBA00022982"/>
    </source>
</evidence>
<dbReference type="GO" id="GO:0005506">
    <property type="term" value="F:iron ion binding"/>
    <property type="evidence" value="ECO:0007669"/>
    <property type="project" value="InterPro"/>
</dbReference>
<dbReference type="GO" id="GO:0009055">
    <property type="term" value="F:electron transfer activity"/>
    <property type="evidence" value="ECO:0007669"/>
    <property type="project" value="InterPro"/>
</dbReference>
<evidence type="ECO:0000256" key="5">
    <source>
        <dbReference type="ARBA" id="ARBA00022617"/>
    </source>
</evidence>
<protein>
    <recommendedName>
        <fullName evidence="2">Photosynthetic reaction center cytochrome c subunit</fullName>
    </recommendedName>
</protein>
<keyword evidence="3" id="KW-0813">Transport</keyword>
<comment type="function">
    <text evidence="1">The reaction center of purple bacteria contains a tightly bound cytochrome molecule which re-reduces the photo oxidized primary electron donor.</text>
</comment>
<evidence type="ECO:0000313" key="10">
    <source>
        <dbReference type="Proteomes" id="UP000627292"/>
    </source>
</evidence>
<evidence type="ECO:0000256" key="8">
    <source>
        <dbReference type="ARBA" id="ARBA00023004"/>
    </source>
</evidence>
<evidence type="ECO:0000256" key="6">
    <source>
        <dbReference type="ARBA" id="ARBA00022723"/>
    </source>
</evidence>
<organism evidence="9 10">
    <name type="scientific">Filimonas zeae</name>
    <dbReference type="NCBI Taxonomy" id="1737353"/>
    <lineage>
        <taxon>Bacteria</taxon>
        <taxon>Pseudomonadati</taxon>
        <taxon>Bacteroidota</taxon>
        <taxon>Chitinophagia</taxon>
        <taxon>Chitinophagales</taxon>
        <taxon>Chitinophagaceae</taxon>
        <taxon>Filimonas</taxon>
    </lineage>
</organism>
<sequence length="133" mass="15036">MIKTHRKKVAVIGVLCASVILSLVAYKPVEQPRKRNLKVLPQNISRDSLDKIMKSYNEALGVKCSYCHAENKETGRMSFGSDDKHEKETTRHMMMMTDDINKKYFMDAVDSADAAKFLPKVSCITCHKGQTIP</sequence>
<evidence type="ECO:0000256" key="4">
    <source>
        <dbReference type="ARBA" id="ARBA00022531"/>
    </source>
</evidence>
<dbReference type="SUPFAM" id="SSF48695">
    <property type="entry name" value="Multiheme cytochromes"/>
    <property type="match status" value="1"/>
</dbReference>
<name>A0A917IT34_9BACT</name>
<dbReference type="GO" id="GO:0030077">
    <property type="term" value="C:plasma membrane light-harvesting complex"/>
    <property type="evidence" value="ECO:0007669"/>
    <property type="project" value="InterPro"/>
</dbReference>
<dbReference type="EMBL" id="BMIB01000001">
    <property type="protein sequence ID" value="GGH62660.1"/>
    <property type="molecule type" value="Genomic_DNA"/>
</dbReference>
<dbReference type="RefSeq" id="WP_188951138.1">
    <property type="nucleotide sequence ID" value="NZ_BMIB01000001.1"/>
</dbReference>
<keyword evidence="10" id="KW-1185">Reference proteome</keyword>
<dbReference type="GO" id="GO:0019684">
    <property type="term" value="P:photosynthesis, light reaction"/>
    <property type="evidence" value="ECO:0007669"/>
    <property type="project" value="InterPro"/>
</dbReference>
<keyword evidence="7" id="KW-0249">Electron transport</keyword>
<comment type="caution">
    <text evidence="9">The sequence shown here is derived from an EMBL/GenBank/DDBJ whole genome shotgun (WGS) entry which is preliminary data.</text>
</comment>
<evidence type="ECO:0000256" key="3">
    <source>
        <dbReference type="ARBA" id="ARBA00022448"/>
    </source>
</evidence>
<keyword evidence="8" id="KW-0408">Iron</keyword>
<dbReference type="InterPro" id="IPR003158">
    <property type="entry name" value="Photosyn_RC_cyt_c-su"/>
</dbReference>
<evidence type="ECO:0000256" key="2">
    <source>
        <dbReference type="ARBA" id="ARBA00015978"/>
    </source>
</evidence>
<reference evidence="9" key="1">
    <citation type="journal article" date="2014" name="Int. J. Syst. Evol. Microbiol.">
        <title>Complete genome sequence of Corynebacterium casei LMG S-19264T (=DSM 44701T), isolated from a smear-ripened cheese.</title>
        <authorList>
            <consortium name="US DOE Joint Genome Institute (JGI-PGF)"/>
            <person name="Walter F."/>
            <person name="Albersmeier A."/>
            <person name="Kalinowski J."/>
            <person name="Ruckert C."/>
        </authorList>
    </citation>
    <scope>NUCLEOTIDE SEQUENCE</scope>
    <source>
        <strain evidence="9">CGMCC 1.15290</strain>
    </source>
</reference>
<reference evidence="9" key="2">
    <citation type="submission" date="2020-09" db="EMBL/GenBank/DDBJ databases">
        <authorList>
            <person name="Sun Q."/>
            <person name="Zhou Y."/>
        </authorList>
    </citation>
    <scope>NUCLEOTIDE SEQUENCE</scope>
    <source>
        <strain evidence="9">CGMCC 1.15290</strain>
    </source>
</reference>
<dbReference type="InterPro" id="IPR023119">
    <property type="entry name" value="Multihaem_cyt_PRC_cyt_su-like"/>
</dbReference>
<accession>A0A917IT34</accession>
<evidence type="ECO:0000313" key="9">
    <source>
        <dbReference type="EMBL" id="GGH62660.1"/>
    </source>
</evidence>
<dbReference type="AlphaFoldDB" id="A0A917IT34"/>
<keyword evidence="4" id="KW-0602">Photosynthesis</keyword>
<keyword evidence="5" id="KW-0349">Heme</keyword>
<proteinExistence type="predicted"/>
<keyword evidence="6" id="KW-0479">Metal-binding</keyword>
<dbReference type="Pfam" id="PF02276">
    <property type="entry name" value="CytoC_RC"/>
    <property type="match status" value="1"/>
</dbReference>
<dbReference type="GO" id="GO:0020037">
    <property type="term" value="F:heme binding"/>
    <property type="evidence" value="ECO:0007669"/>
    <property type="project" value="InterPro"/>
</dbReference>
<dbReference type="NCBIfam" id="NF033196">
    <property type="entry name" value="c_type_nonphoto"/>
    <property type="match status" value="1"/>
</dbReference>
<dbReference type="Gene3D" id="1.10.468.10">
    <property type="entry name" value="Photosynthetic Reaction Center, subunit C, domain 2"/>
    <property type="match status" value="1"/>
</dbReference>